<proteinExistence type="predicted"/>
<organism evidence="2 3">
    <name type="scientific">Chitinophaga defluvii</name>
    <dbReference type="NCBI Taxonomy" id="3163343"/>
    <lineage>
        <taxon>Bacteria</taxon>
        <taxon>Pseudomonadati</taxon>
        <taxon>Bacteroidota</taxon>
        <taxon>Chitinophagia</taxon>
        <taxon>Chitinophagales</taxon>
        <taxon>Chitinophagaceae</taxon>
        <taxon>Chitinophaga</taxon>
    </lineage>
</organism>
<dbReference type="Gene3D" id="3.10.129.10">
    <property type="entry name" value="Hotdog Thioesterase"/>
    <property type="match status" value="1"/>
</dbReference>
<keyword evidence="1" id="KW-0472">Membrane</keyword>
<evidence type="ECO:0000313" key="2">
    <source>
        <dbReference type="EMBL" id="MET6998461.1"/>
    </source>
</evidence>
<keyword evidence="3" id="KW-1185">Reference proteome</keyword>
<accession>A0ABV2T606</accession>
<protein>
    <submittedName>
        <fullName evidence="2">DUF4442 domain-containing protein</fullName>
    </submittedName>
</protein>
<reference evidence="2 3" key="1">
    <citation type="submission" date="2024-06" db="EMBL/GenBank/DDBJ databases">
        <title>Chitinophaga defluvii sp. nov., isolated from municipal sewage.</title>
        <authorList>
            <person name="Zhang L."/>
        </authorList>
    </citation>
    <scope>NUCLEOTIDE SEQUENCE [LARGE SCALE GENOMIC DNA]</scope>
    <source>
        <strain evidence="2 3">H8</strain>
    </source>
</reference>
<keyword evidence="1" id="KW-1133">Transmembrane helix</keyword>
<sequence length="173" mass="19308">MNGNTSTTVPVISRQSLNRFIRFVQHPLKFPLYLLWKLPSAWLSGIKVISLYPEGCTITVPYKWLSQNPFRSTYFACLSMAAEMSTGLLAMMYINNAPKRISMLVTGMEAGFVKKAVGITWFTCKEGEAIHAAIEQALSQEEPVTVTVNSEGKNKDGTLIASFRITWSFKSKS</sequence>
<dbReference type="InterPro" id="IPR029069">
    <property type="entry name" value="HotDog_dom_sf"/>
</dbReference>
<keyword evidence="1" id="KW-0812">Transmembrane</keyword>
<dbReference type="RefSeq" id="WP_354661106.1">
    <property type="nucleotide sequence ID" value="NZ_JBEXAC010000002.1"/>
</dbReference>
<evidence type="ECO:0000256" key="1">
    <source>
        <dbReference type="SAM" id="Phobius"/>
    </source>
</evidence>
<comment type="caution">
    <text evidence="2">The sequence shown here is derived from an EMBL/GenBank/DDBJ whole genome shotgun (WGS) entry which is preliminary data.</text>
</comment>
<dbReference type="Proteomes" id="UP001549749">
    <property type="component" value="Unassembled WGS sequence"/>
</dbReference>
<dbReference type="Pfam" id="PF14539">
    <property type="entry name" value="DUF4442"/>
    <property type="match status" value="1"/>
</dbReference>
<dbReference type="SUPFAM" id="SSF54637">
    <property type="entry name" value="Thioesterase/thiol ester dehydrase-isomerase"/>
    <property type="match status" value="1"/>
</dbReference>
<feature type="transmembrane region" description="Helical" evidence="1">
    <location>
        <begin position="73"/>
        <end position="94"/>
    </location>
</feature>
<dbReference type="InterPro" id="IPR027961">
    <property type="entry name" value="DUF4442"/>
</dbReference>
<gene>
    <name evidence="2" type="ORF">ABR189_13830</name>
</gene>
<name>A0ABV2T606_9BACT</name>
<evidence type="ECO:0000313" key="3">
    <source>
        <dbReference type="Proteomes" id="UP001549749"/>
    </source>
</evidence>
<dbReference type="EMBL" id="JBEXAC010000002">
    <property type="protein sequence ID" value="MET6998461.1"/>
    <property type="molecule type" value="Genomic_DNA"/>
</dbReference>